<evidence type="ECO:0000256" key="1">
    <source>
        <dbReference type="ARBA" id="ARBA00001974"/>
    </source>
</evidence>
<accession>A0A9J7EHI6</accession>
<dbReference type="InterPro" id="IPR012132">
    <property type="entry name" value="GMC_OxRdtase"/>
</dbReference>
<evidence type="ECO:0000256" key="5">
    <source>
        <dbReference type="PIRSR" id="PIRSR000137-2"/>
    </source>
</evidence>
<dbReference type="GeneID" id="111359634"/>
<evidence type="ECO:0000313" key="10">
    <source>
        <dbReference type="RefSeq" id="XP_022830995.1"/>
    </source>
</evidence>
<feature type="binding site" evidence="5">
    <location>
        <position position="261"/>
    </location>
    <ligand>
        <name>FAD</name>
        <dbReference type="ChEBI" id="CHEBI:57692"/>
    </ligand>
</feature>
<evidence type="ECO:0000259" key="7">
    <source>
        <dbReference type="PROSITE" id="PS00623"/>
    </source>
</evidence>
<comment type="similarity">
    <text evidence="2 6">Belongs to the GMC oxidoreductase family.</text>
</comment>
<dbReference type="Gene3D" id="3.50.50.60">
    <property type="entry name" value="FAD/NAD(P)-binding domain"/>
    <property type="match status" value="1"/>
</dbReference>
<dbReference type="Pfam" id="PF00732">
    <property type="entry name" value="GMC_oxred_N"/>
    <property type="match status" value="1"/>
</dbReference>
<organism evidence="9 10">
    <name type="scientific">Spodoptera litura</name>
    <name type="common">Asian cotton leafworm</name>
    <dbReference type="NCBI Taxonomy" id="69820"/>
    <lineage>
        <taxon>Eukaryota</taxon>
        <taxon>Metazoa</taxon>
        <taxon>Ecdysozoa</taxon>
        <taxon>Arthropoda</taxon>
        <taxon>Hexapoda</taxon>
        <taxon>Insecta</taxon>
        <taxon>Pterygota</taxon>
        <taxon>Neoptera</taxon>
        <taxon>Endopterygota</taxon>
        <taxon>Lepidoptera</taxon>
        <taxon>Glossata</taxon>
        <taxon>Ditrysia</taxon>
        <taxon>Noctuoidea</taxon>
        <taxon>Noctuidae</taxon>
        <taxon>Amphipyrinae</taxon>
        <taxon>Spodoptera</taxon>
    </lineage>
</organism>
<feature type="domain" description="Glucose-methanol-choline oxidoreductase N-terminal" evidence="7">
    <location>
        <begin position="120"/>
        <end position="143"/>
    </location>
</feature>
<keyword evidence="3 6" id="KW-0285">Flavoprotein</keyword>
<dbReference type="InterPro" id="IPR007867">
    <property type="entry name" value="GMC_OxRtase_C"/>
</dbReference>
<dbReference type="RefSeq" id="XP_022830995.1">
    <property type="nucleotide sequence ID" value="XM_022975227.1"/>
</dbReference>
<dbReference type="SUPFAM" id="SSF51905">
    <property type="entry name" value="FAD/NAD(P)-binding domain"/>
    <property type="match status" value="1"/>
</dbReference>
<dbReference type="Pfam" id="PF05199">
    <property type="entry name" value="GMC_oxred_C"/>
    <property type="match status" value="1"/>
</dbReference>
<dbReference type="PROSITE" id="PS00623">
    <property type="entry name" value="GMC_OXRED_1"/>
    <property type="match status" value="1"/>
</dbReference>
<name>A0A9J7EHI6_SPOLT</name>
<dbReference type="KEGG" id="sliu:111359634"/>
<feature type="binding site" evidence="5">
    <location>
        <position position="126"/>
    </location>
    <ligand>
        <name>FAD</name>
        <dbReference type="ChEBI" id="CHEBI:57692"/>
    </ligand>
</feature>
<dbReference type="PIRSF" id="PIRSF000137">
    <property type="entry name" value="Alcohol_oxidase"/>
    <property type="match status" value="1"/>
</dbReference>
<feature type="domain" description="Glucose-methanol-choline oxidoreductase N-terminal" evidence="8">
    <location>
        <begin position="298"/>
        <end position="312"/>
    </location>
</feature>
<evidence type="ECO:0000256" key="6">
    <source>
        <dbReference type="RuleBase" id="RU003968"/>
    </source>
</evidence>
<evidence type="ECO:0000313" key="9">
    <source>
        <dbReference type="Proteomes" id="UP000301870"/>
    </source>
</evidence>
<comment type="cofactor">
    <cofactor evidence="1 5">
        <name>FAD</name>
        <dbReference type="ChEBI" id="CHEBI:57692"/>
    </cofactor>
</comment>
<dbReference type="GO" id="GO:0050660">
    <property type="term" value="F:flavin adenine dinucleotide binding"/>
    <property type="evidence" value="ECO:0007669"/>
    <property type="project" value="InterPro"/>
</dbReference>
<dbReference type="Gene3D" id="3.30.560.10">
    <property type="entry name" value="Glucose Oxidase, domain 3"/>
    <property type="match status" value="1"/>
</dbReference>
<evidence type="ECO:0000259" key="8">
    <source>
        <dbReference type="PROSITE" id="PS00624"/>
    </source>
</evidence>
<proteinExistence type="inferred from homology"/>
<dbReference type="Proteomes" id="UP000301870">
    <property type="component" value="Chromosome 29"/>
</dbReference>
<feature type="binding site" evidence="5">
    <location>
        <begin position="130"/>
        <end position="133"/>
    </location>
    <ligand>
        <name>FAD</name>
        <dbReference type="ChEBI" id="CHEBI:57692"/>
    </ligand>
</feature>
<dbReference type="SUPFAM" id="SSF54373">
    <property type="entry name" value="FAD-linked reductases, C-terminal domain"/>
    <property type="match status" value="1"/>
</dbReference>
<dbReference type="OrthoDB" id="269227at2759"/>
<dbReference type="InterPro" id="IPR000172">
    <property type="entry name" value="GMC_OxRdtase_N"/>
</dbReference>
<dbReference type="PROSITE" id="PS00624">
    <property type="entry name" value="GMC_OXRED_2"/>
    <property type="match status" value="1"/>
</dbReference>
<evidence type="ECO:0000256" key="4">
    <source>
        <dbReference type="ARBA" id="ARBA00022827"/>
    </source>
</evidence>
<dbReference type="AlphaFoldDB" id="A0A9J7EHI6"/>
<dbReference type="PANTHER" id="PTHR11552">
    <property type="entry name" value="GLUCOSE-METHANOL-CHOLINE GMC OXIDOREDUCTASE"/>
    <property type="match status" value="1"/>
</dbReference>
<dbReference type="PANTHER" id="PTHR11552:SF147">
    <property type="entry name" value="CHOLINE DEHYDROGENASE, MITOCHONDRIAL"/>
    <property type="match status" value="1"/>
</dbReference>
<keyword evidence="4 5" id="KW-0274">FAD</keyword>
<evidence type="ECO:0000256" key="2">
    <source>
        <dbReference type="ARBA" id="ARBA00010790"/>
    </source>
</evidence>
<dbReference type="GO" id="GO:0016614">
    <property type="term" value="F:oxidoreductase activity, acting on CH-OH group of donors"/>
    <property type="evidence" value="ECO:0007669"/>
    <property type="project" value="InterPro"/>
</dbReference>
<protein>
    <submittedName>
        <fullName evidence="10">Glucose dehydrogenase [FAD, quinone]-like</fullName>
    </submittedName>
</protein>
<reference evidence="10" key="1">
    <citation type="submission" date="2025-08" db="UniProtKB">
        <authorList>
            <consortium name="RefSeq"/>
        </authorList>
    </citation>
    <scope>IDENTIFICATION</scope>
    <source>
        <strain evidence="10">Ishihara</strain>
        <tissue evidence="10">Whole body</tissue>
    </source>
</reference>
<sequence length="605" mass="67324">MNTTAVLASLVSRQGALYTIMMLQLTGYLYPTPALLKSGDSFDYIIVGGGTAGSVIATRLAQKKYNVLLIEAGQDAPFESVYPSLIPYLKYSHSDWNYTSVNDTYSYQCHKGKNVDLTQGKMLGGTGALNYMVWSRGNPKTFEKWHWITKDPTWKWENVLPYFIKSEAIHDSAIMNSTLKDSYGANGYIGITRENKSYTADYLKGFEQLGKTIIADIDGNRNGYARGLITVYNGRRQDSGSQYLKHVTYSSYLAVAKDTLVTKILFDEDHNAVGVQLITDDGRNITVNARQEIIVTAGAIKSPQLLLLSGIGPCRDLKKLNIPCIADLPVGKNLQDHIAAFIPHTTNKILTRGTVDPHEYPSGLFVGYASLNVSHIKHHIKYPDYEAIGFIMNNMKFLIQFCALTFDFPNSLCNKLYEEANGRQVLITLLSNLYGYSRGQVRLNSTDPQDPPLVITDSFSNDSDLDNFVDYIVDYLKVEETEAFKKLSASRVDLTSPHCDAFEAGSRGYWRCYSLCMMTSMGHYGGTCAMGSVVDSRLRVRHVKKLRVADASVMPTLVAGNIFSAVVMIGEKVSDFIIEDAGSYNDVEHEQIREDQLENLSASFA</sequence>
<gene>
    <name evidence="10" type="primary">LOC111359634</name>
</gene>
<dbReference type="InterPro" id="IPR036188">
    <property type="entry name" value="FAD/NAD-bd_sf"/>
</dbReference>
<keyword evidence="9" id="KW-1185">Reference proteome</keyword>
<evidence type="ECO:0000256" key="3">
    <source>
        <dbReference type="ARBA" id="ARBA00022630"/>
    </source>
</evidence>